<comment type="caution">
    <text evidence="2">The sequence shown here is derived from an EMBL/GenBank/DDBJ whole genome shotgun (WGS) entry which is preliminary data.</text>
</comment>
<evidence type="ECO:0000313" key="2">
    <source>
        <dbReference type="EMBL" id="GKU88238.1"/>
    </source>
</evidence>
<dbReference type="EMBL" id="BPVZ01000002">
    <property type="protein sequence ID" value="GKU88238.1"/>
    <property type="molecule type" value="Genomic_DNA"/>
</dbReference>
<evidence type="ECO:0000259" key="1">
    <source>
        <dbReference type="Pfam" id="PF07734"/>
    </source>
</evidence>
<name>A0AAV5HHG2_9ROSI</name>
<dbReference type="AlphaFoldDB" id="A0AAV5HHG2"/>
<organism evidence="2 3">
    <name type="scientific">Rubroshorea leprosula</name>
    <dbReference type="NCBI Taxonomy" id="152421"/>
    <lineage>
        <taxon>Eukaryota</taxon>
        <taxon>Viridiplantae</taxon>
        <taxon>Streptophyta</taxon>
        <taxon>Embryophyta</taxon>
        <taxon>Tracheophyta</taxon>
        <taxon>Spermatophyta</taxon>
        <taxon>Magnoliopsida</taxon>
        <taxon>eudicotyledons</taxon>
        <taxon>Gunneridae</taxon>
        <taxon>Pentapetalae</taxon>
        <taxon>rosids</taxon>
        <taxon>malvids</taxon>
        <taxon>Malvales</taxon>
        <taxon>Dipterocarpaceae</taxon>
        <taxon>Rubroshorea</taxon>
    </lineage>
</organism>
<keyword evidence="3" id="KW-1185">Reference proteome</keyword>
<dbReference type="InterPro" id="IPR017451">
    <property type="entry name" value="F-box-assoc_interact_dom"/>
</dbReference>
<dbReference type="InterPro" id="IPR006527">
    <property type="entry name" value="F-box-assoc_dom_typ1"/>
</dbReference>
<feature type="domain" description="F-box associated beta-propeller type 1" evidence="1">
    <location>
        <begin position="121"/>
        <end position="189"/>
    </location>
</feature>
<gene>
    <name evidence="2" type="ORF">SLEP1_g2524</name>
</gene>
<dbReference type="NCBIfam" id="TIGR01640">
    <property type="entry name" value="F_box_assoc_1"/>
    <property type="match status" value="1"/>
</dbReference>
<reference evidence="2 3" key="1">
    <citation type="journal article" date="2021" name="Commun. Biol.">
        <title>The genome of Shorea leprosula (Dipterocarpaceae) highlights the ecological relevance of drought in aseasonal tropical rainforests.</title>
        <authorList>
            <person name="Ng K.K.S."/>
            <person name="Kobayashi M.J."/>
            <person name="Fawcett J.A."/>
            <person name="Hatakeyama M."/>
            <person name="Paape T."/>
            <person name="Ng C.H."/>
            <person name="Ang C.C."/>
            <person name="Tnah L.H."/>
            <person name="Lee C.T."/>
            <person name="Nishiyama T."/>
            <person name="Sese J."/>
            <person name="O'Brien M.J."/>
            <person name="Copetti D."/>
            <person name="Mohd Noor M.I."/>
            <person name="Ong R.C."/>
            <person name="Putra M."/>
            <person name="Sireger I.Z."/>
            <person name="Indrioko S."/>
            <person name="Kosugi Y."/>
            <person name="Izuno A."/>
            <person name="Isagi Y."/>
            <person name="Lee S.L."/>
            <person name="Shimizu K.K."/>
        </authorList>
    </citation>
    <scope>NUCLEOTIDE SEQUENCE [LARGE SCALE GENOMIC DNA]</scope>
    <source>
        <strain evidence="2">214</strain>
    </source>
</reference>
<sequence length="210" mass="23121">MPCGTAVCADGREPQWRRKGGESEVQPSRCLPPLLVRRLPSRTLPINASACARKVKVALCSLNCMDSMFIGQFGKTDYTAMSGVGITFQINGALMVVTEGREGVVQAVQTPPTVMPLIRKTDRIAQCDGMLCVPPADRVVVWNPSRKALKRFPAPPKPNFLYNGMGLGFGYDSTIDDYKVVNIWLDKGRTTFQSLRLKMGLWNAIVSDIQ</sequence>
<dbReference type="Proteomes" id="UP001054252">
    <property type="component" value="Unassembled WGS sequence"/>
</dbReference>
<accession>A0AAV5HHG2</accession>
<proteinExistence type="predicted"/>
<dbReference type="Pfam" id="PF07734">
    <property type="entry name" value="FBA_1"/>
    <property type="match status" value="1"/>
</dbReference>
<protein>
    <recommendedName>
        <fullName evidence="1">F-box associated beta-propeller type 1 domain-containing protein</fullName>
    </recommendedName>
</protein>
<evidence type="ECO:0000313" key="3">
    <source>
        <dbReference type="Proteomes" id="UP001054252"/>
    </source>
</evidence>